<keyword evidence="1" id="KW-0472">Membrane</keyword>
<evidence type="ECO:0000313" key="3">
    <source>
        <dbReference type="EMBL" id="CAF1570865.1"/>
    </source>
</evidence>
<reference evidence="3" key="1">
    <citation type="submission" date="2021-02" db="EMBL/GenBank/DDBJ databases">
        <authorList>
            <person name="Nowell W R."/>
        </authorList>
    </citation>
    <scope>NUCLEOTIDE SEQUENCE</scope>
</reference>
<accession>A0A815YF83</accession>
<dbReference type="EMBL" id="CAJNOL010003680">
    <property type="protein sequence ID" value="CAF1570865.1"/>
    <property type="molecule type" value="Genomic_DNA"/>
</dbReference>
<dbReference type="Proteomes" id="UP000663870">
    <property type="component" value="Unassembled WGS sequence"/>
</dbReference>
<feature type="transmembrane region" description="Helical" evidence="1">
    <location>
        <begin position="250"/>
        <end position="268"/>
    </location>
</feature>
<evidence type="ECO:0000256" key="1">
    <source>
        <dbReference type="SAM" id="Phobius"/>
    </source>
</evidence>
<dbReference type="Proteomes" id="UP000663854">
    <property type="component" value="Unassembled WGS sequence"/>
</dbReference>
<keyword evidence="1" id="KW-1133">Transmembrane helix</keyword>
<comment type="caution">
    <text evidence="3">The sequence shown here is derived from an EMBL/GenBank/DDBJ whole genome shotgun (WGS) entry which is preliminary data.</text>
</comment>
<keyword evidence="4" id="KW-1185">Reference proteome</keyword>
<keyword evidence="1" id="KW-0812">Transmembrane</keyword>
<dbReference type="EMBL" id="CAJNOH010002495">
    <property type="protein sequence ID" value="CAF1296512.1"/>
    <property type="molecule type" value="Genomic_DNA"/>
</dbReference>
<proteinExistence type="predicted"/>
<protein>
    <submittedName>
        <fullName evidence="3">Uncharacterized protein</fullName>
    </submittedName>
</protein>
<evidence type="ECO:0000313" key="4">
    <source>
        <dbReference type="Proteomes" id="UP000663870"/>
    </source>
</evidence>
<gene>
    <name evidence="3" type="ORF">JXQ802_LOCUS45189</name>
    <name evidence="2" type="ORF">PYM288_LOCUS29683</name>
</gene>
<evidence type="ECO:0000313" key="2">
    <source>
        <dbReference type="EMBL" id="CAF1296512.1"/>
    </source>
</evidence>
<organism evidence="3 4">
    <name type="scientific">Rotaria sordida</name>
    <dbReference type="NCBI Taxonomy" id="392033"/>
    <lineage>
        <taxon>Eukaryota</taxon>
        <taxon>Metazoa</taxon>
        <taxon>Spiralia</taxon>
        <taxon>Gnathifera</taxon>
        <taxon>Rotifera</taxon>
        <taxon>Eurotatoria</taxon>
        <taxon>Bdelloidea</taxon>
        <taxon>Philodinida</taxon>
        <taxon>Philodinidae</taxon>
        <taxon>Rotaria</taxon>
    </lineage>
</organism>
<sequence length="269" mass="30920">MLNILGNTGLCSVSPICSISDKFHSPAVLPLTKNLRIFYNTIIKHIDKDISGRRITKIDAIQRTSSEGENQCRFLSEELPDWYSYNDSLWFNICKLSFTNISGRGEYSLLGCPWTYRHANTSSTDINIVAVNDTIIQNRVRGSDYGRKFLFLSPTESSCHCDIGLWRGEISLEALRGGEEQSYGWYYWFRANATIEWTNRTIFLNSLLWTGTCHDLAKMPCLRESRRSIGINNFLMSILTINRSASDLHGYIYFMIVFILVLMMLIFIE</sequence>
<dbReference type="AlphaFoldDB" id="A0A815YF83"/>
<name>A0A815YF83_9BILA</name>